<dbReference type="InterPro" id="IPR023997">
    <property type="entry name" value="TonB-dep_OMP_SusC/RagA_CS"/>
</dbReference>
<sequence length="1127" mass="124426">MKKSDEDDFRMKVRGQKLNFKMKFCFLVVSFMLFQLSANTVMSQKKMEFNYDNAPLKRVLNEIKAQTGYSFFYNVKEIDDTQKTSVNADKETVREVLNRLAEKANFDFKINRNQIVLTQRKITPDRFQDREISGTVKDENGTPLPGANIIEKGTIKGVTADFDGNFSIEISDENATLLVSYIGFATKEIAVNGQSTINVVLQESAQGLDEVVVTSFGIRKSKKAVVYATQEVGGEDLAQVGNPNVLNGLQGKVAGVSVNLSSGMPGRSPSIKIRGSRSLTGNNQPLFVVDGAPISGNIQDINPNNIESINVLKGPAASALYGLRASNGVVLITTKSGKSIDGKPTISLETFYSIDDVAYLPDLQTTFAQGANGELNVNGPFSWGPRISEIGTYTNNLGQEEVARSYDNDKAFYRSGSTSNTNLSISNVGTIGSYSLGVGHNSQEGIIPGTDLRRTNLNFNGKLNVSERFSTTISFNYSDLNYNDYPDLTGNNNYFRSLTDVPPSYNLAGTAFANENDPYLQQYFRSTQNNPYWVVNNNYRNTERPRTLGNILFDYQITDDLSLNYRFGVDNFTSRTEDFRELGTGQAGRTNPPSGGRISIQNQKATQLNSNLFLSYNKELGKDFLLDLVVGNEIFDEKRNSEISSGSNFVTGGWANLANATIINGSNFESRQRIVGFYGNMNLGWQDKIYLNASGRNDYVSNMPVDNRSFFYPSVGTSFILTNIFPKLENAMSFGKIRATWAEVGQAGPLFVNGTGFVSNNPGGFNFPFNGIASFSQQTTRINPNLGPENTKSYELGFDFRFFNDRLSIDYTYFNSISEGQIFEVPLPLSTGAENEIRNAGEISSKGHEVILNLIPIRNESFTWNLTTNFNTVDNKVVSLVEGVERIDINSGIIVAEEGFDYPSIIGLSYVEDPASGQPVIQSDPDASGFGFPIVDTERKIIGSALPDFEMNFINNFTYKDLSLSFQIDWRSGGQMFSQSFVETRWRGLAGVTNDREVDDIIPGVKGTLVDGNPVVTGENDIPIKKDFAYYNSIGAFNPTEQSLQDASFVRLREIILNYDIPEKALGKSFINSASVYVSGRNLFLISDSFTDPEVNFTDGRSGNTAGLEWSQIPQTKSIGVGVRVNF</sequence>
<evidence type="ECO:0000256" key="11">
    <source>
        <dbReference type="ARBA" id="ARBA00023237"/>
    </source>
</evidence>
<evidence type="ECO:0000256" key="9">
    <source>
        <dbReference type="ARBA" id="ARBA00023136"/>
    </source>
</evidence>
<dbReference type="NCBIfam" id="TIGR04056">
    <property type="entry name" value="OMP_RagA_SusC"/>
    <property type="match status" value="1"/>
</dbReference>
<evidence type="ECO:0000256" key="6">
    <source>
        <dbReference type="ARBA" id="ARBA00022729"/>
    </source>
</evidence>
<dbReference type="Pfam" id="PF07715">
    <property type="entry name" value="Plug"/>
    <property type="match status" value="1"/>
</dbReference>
<dbReference type="InterPro" id="IPR000531">
    <property type="entry name" value="Beta-barrel_TonB"/>
</dbReference>
<keyword evidence="9 12" id="KW-0472">Membrane</keyword>
<keyword evidence="10" id="KW-0675">Receptor</keyword>
<dbReference type="Gene3D" id="2.60.40.1120">
    <property type="entry name" value="Carboxypeptidase-like, regulatory domain"/>
    <property type="match status" value="1"/>
</dbReference>
<dbReference type="Pfam" id="PF00593">
    <property type="entry name" value="TonB_dep_Rec_b-barrel"/>
    <property type="match status" value="1"/>
</dbReference>
<dbReference type="InterPro" id="IPR036942">
    <property type="entry name" value="Beta-barrel_TonB_sf"/>
</dbReference>
<keyword evidence="7" id="KW-0408">Iron</keyword>
<dbReference type="OrthoDB" id="9768177at2"/>
<evidence type="ECO:0000256" key="13">
    <source>
        <dbReference type="RuleBase" id="RU003357"/>
    </source>
</evidence>
<evidence type="ECO:0000313" key="15">
    <source>
        <dbReference type="EMBL" id="RKN83452.1"/>
    </source>
</evidence>
<keyword evidence="4" id="KW-0410">Iron transport</keyword>
<dbReference type="RefSeq" id="WP_120710659.1">
    <property type="nucleotide sequence ID" value="NZ_RBCJ01000001.1"/>
</dbReference>
<dbReference type="InterPro" id="IPR039426">
    <property type="entry name" value="TonB-dep_rcpt-like"/>
</dbReference>
<gene>
    <name evidence="15" type="ORF">D7Z94_06420</name>
</gene>
<evidence type="ECO:0000256" key="3">
    <source>
        <dbReference type="ARBA" id="ARBA00022452"/>
    </source>
</evidence>
<keyword evidence="2 12" id="KW-0813">Transport</keyword>
<dbReference type="InterPro" id="IPR023996">
    <property type="entry name" value="TonB-dep_OMP_SusC/RagA"/>
</dbReference>
<evidence type="ECO:0000256" key="12">
    <source>
        <dbReference type="PROSITE-ProRule" id="PRU01360"/>
    </source>
</evidence>
<dbReference type="GO" id="GO:0015344">
    <property type="term" value="F:siderophore uptake transmembrane transporter activity"/>
    <property type="evidence" value="ECO:0007669"/>
    <property type="project" value="TreeGrafter"/>
</dbReference>
<dbReference type="Gene3D" id="3.55.50.30">
    <property type="match status" value="1"/>
</dbReference>
<dbReference type="InterPro" id="IPR012910">
    <property type="entry name" value="Plug_dom"/>
</dbReference>
<evidence type="ECO:0000256" key="4">
    <source>
        <dbReference type="ARBA" id="ARBA00022496"/>
    </source>
</evidence>
<evidence type="ECO:0000256" key="1">
    <source>
        <dbReference type="ARBA" id="ARBA00004571"/>
    </source>
</evidence>
<keyword evidence="11 12" id="KW-0998">Cell outer membrane</keyword>
<dbReference type="SUPFAM" id="SSF56935">
    <property type="entry name" value="Porins"/>
    <property type="match status" value="1"/>
</dbReference>
<dbReference type="GO" id="GO:0044718">
    <property type="term" value="P:siderophore transmembrane transport"/>
    <property type="evidence" value="ECO:0007669"/>
    <property type="project" value="TreeGrafter"/>
</dbReference>
<evidence type="ECO:0000256" key="8">
    <source>
        <dbReference type="ARBA" id="ARBA00023077"/>
    </source>
</evidence>
<name>A0A3B0CBK9_9FLAO</name>
<proteinExistence type="inferred from homology"/>
<accession>A0A3B0CBK9</accession>
<dbReference type="PANTHER" id="PTHR30069:SF29">
    <property type="entry name" value="HEMOGLOBIN AND HEMOGLOBIN-HAPTOGLOBIN-BINDING PROTEIN 1-RELATED"/>
    <property type="match status" value="1"/>
</dbReference>
<dbReference type="PROSITE" id="PS52016">
    <property type="entry name" value="TONB_DEPENDENT_REC_3"/>
    <property type="match status" value="1"/>
</dbReference>
<keyword evidence="16" id="KW-1185">Reference proteome</keyword>
<dbReference type="SMART" id="SM00965">
    <property type="entry name" value="STN"/>
    <property type="match status" value="1"/>
</dbReference>
<dbReference type="EMBL" id="RBCJ01000001">
    <property type="protein sequence ID" value="RKN83452.1"/>
    <property type="molecule type" value="Genomic_DNA"/>
</dbReference>
<evidence type="ECO:0000256" key="10">
    <source>
        <dbReference type="ARBA" id="ARBA00023170"/>
    </source>
</evidence>
<evidence type="ECO:0000256" key="2">
    <source>
        <dbReference type="ARBA" id="ARBA00022448"/>
    </source>
</evidence>
<dbReference type="GO" id="GO:0009279">
    <property type="term" value="C:cell outer membrane"/>
    <property type="evidence" value="ECO:0007669"/>
    <property type="project" value="UniProtKB-SubCell"/>
</dbReference>
<dbReference type="InterPro" id="IPR008969">
    <property type="entry name" value="CarboxyPept-like_regulatory"/>
</dbReference>
<dbReference type="InterPro" id="IPR037066">
    <property type="entry name" value="Plug_dom_sf"/>
</dbReference>
<keyword evidence="5 12" id="KW-0812">Transmembrane</keyword>
<dbReference type="NCBIfam" id="TIGR04057">
    <property type="entry name" value="SusC_RagA_signa"/>
    <property type="match status" value="1"/>
</dbReference>
<comment type="subcellular location">
    <subcellularLocation>
        <location evidence="1 12">Cell outer membrane</location>
        <topology evidence="1 12">Multi-pass membrane protein</topology>
    </subcellularLocation>
</comment>
<keyword evidence="3 12" id="KW-1134">Transmembrane beta strand</keyword>
<keyword evidence="6" id="KW-0732">Signal</keyword>
<evidence type="ECO:0000256" key="5">
    <source>
        <dbReference type="ARBA" id="ARBA00022692"/>
    </source>
</evidence>
<dbReference type="SUPFAM" id="SSF49464">
    <property type="entry name" value="Carboxypeptidase regulatory domain-like"/>
    <property type="match status" value="1"/>
</dbReference>
<evidence type="ECO:0000259" key="14">
    <source>
        <dbReference type="SMART" id="SM00965"/>
    </source>
</evidence>
<feature type="domain" description="Secretin/TonB short N-terminal" evidence="14">
    <location>
        <begin position="69"/>
        <end position="120"/>
    </location>
</feature>
<dbReference type="AlphaFoldDB" id="A0A3B0CBK9"/>
<dbReference type="Gene3D" id="2.170.130.10">
    <property type="entry name" value="TonB-dependent receptor, plug domain"/>
    <property type="match status" value="1"/>
</dbReference>
<dbReference type="InterPro" id="IPR011662">
    <property type="entry name" value="Secretin/TonB_short_N"/>
</dbReference>
<keyword evidence="4" id="KW-0406">Ion transport</keyword>
<dbReference type="PANTHER" id="PTHR30069">
    <property type="entry name" value="TONB-DEPENDENT OUTER MEMBRANE RECEPTOR"/>
    <property type="match status" value="1"/>
</dbReference>
<reference evidence="15 16" key="1">
    <citation type="submission" date="2018-10" db="EMBL/GenBank/DDBJ databases">
        <title>Ulvibacterium marinum gen. nov., sp. nov., a novel marine bacterium of the family Flavobacteriaceae, isolated from a culture of the green alga Ulva prolifera.</title>
        <authorList>
            <person name="Zhang Z."/>
        </authorList>
    </citation>
    <scope>NUCLEOTIDE SEQUENCE [LARGE SCALE GENOMIC DNA]</scope>
    <source>
        <strain evidence="15 16">CCMM003</strain>
    </source>
</reference>
<keyword evidence="8 13" id="KW-0798">TonB box</keyword>
<evidence type="ECO:0000313" key="16">
    <source>
        <dbReference type="Proteomes" id="UP000276603"/>
    </source>
</evidence>
<evidence type="ECO:0000256" key="7">
    <source>
        <dbReference type="ARBA" id="ARBA00023004"/>
    </source>
</evidence>
<comment type="similarity">
    <text evidence="12 13">Belongs to the TonB-dependent receptor family.</text>
</comment>
<organism evidence="15 16">
    <name type="scientific">Ulvibacterium marinum</name>
    <dbReference type="NCBI Taxonomy" id="2419782"/>
    <lineage>
        <taxon>Bacteria</taxon>
        <taxon>Pseudomonadati</taxon>
        <taxon>Bacteroidota</taxon>
        <taxon>Flavobacteriia</taxon>
        <taxon>Flavobacteriales</taxon>
        <taxon>Flavobacteriaceae</taxon>
        <taxon>Ulvibacterium</taxon>
    </lineage>
</organism>
<dbReference type="Pfam" id="PF07660">
    <property type="entry name" value="STN"/>
    <property type="match status" value="1"/>
</dbReference>
<dbReference type="Proteomes" id="UP000276603">
    <property type="component" value="Unassembled WGS sequence"/>
</dbReference>
<protein>
    <submittedName>
        <fullName evidence="15">SusC/RagA family TonB-linked outer membrane protein</fullName>
    </submittedName>
</protein>
<dbReference type="Pfam" id="PF13715">
    <property type="entry name" value="CarbopepD_reg_2"/>
    <property type="match status" value="1"/>
</dbReference>
<dbReference type="Gene3D" id="2.40.170.20">
    <property type="entry name" value="TonB-dependent receptor, beta-barrel domain"/>
    <property type="match status" value="1"/>
</dbReference>
<comment type="caution">
    <text evidence="15">The sequence shown here is derived from an EMBL/GenBank/DDBJ whole genome shotgun (WGS) entry which is preliminary data.</text>
</comment>